<dbReference type="Pfam" id="PF06808">
    <property type="entry name" value="DctM"/>
    <property type="match status" value="1"/>
</dbReference>
<dbReference type="PANTHER" id="PTHR33362">
    <property type="entry name" value="SIALIC ACID TRAP TRANSPORTER PERMEASE PROTEIN SIAT-RELATED"/>
    <property type="match status" value="1"/>
</dbReference>
<feature type="transmembrane region" description="Helical" evidence="7">
    <location>
        <begin position="172"/>
        <end position="197"/>
    </location>
</feature>
<evidence type="ECO:0000256" key="3">
    <source>
        <dbReference type="ARBA" id="ARBA00022519"/>
    </source>
</evidence>
<dbReference type="PANTHER" id="PTHR33362:SF2">
    <property type="entry name" value="TRAP TRANSPORTER LARGE PERMEASE PROTEIN"/>
    <property type="match status" value="1"/>
</dbReference>
<keyword evidence="10" id="KW-1185">Reference proteome</keyword>
<evidence type="ECO:0000256" key="5">
    <source>
        <dbReference type="ARBA" id="ARBA00022989"/>
    </source>
</evidence>
<dbReference type="InterPro" id="IPR010656">
    <property type="entry name" value="DctM"/>
</dbReference>
<dbReference type="GO" id="GO:0022857">
    <property type="term" value="F:transmembrane transporter activity"/>
    <property type="evidence" value="ECO:0007669"/>
    <property type="project" value="UniProtKB-UniRule"/>
</dbReference>
<comment type="function">
    <text evidence="7">Part of the tripartite ATP-independent periplasmic (TRAP) transport system.</text>
</comment>
<feature type="transmembrane region" description="Helical" evidence="7">
    <location>
        <begin position="103"/>
        <end position="129"/>
    </location>
</feature>
<feature type="transmembrane region" description="Helical" evidence="7">
    <location>
        <begin position="360"/>
        <end position="384"/>
    </location>
</feature>
<keyword evidence="7" id="KW-0813">Transport</keyword>
<organism evidence="9 10">
    <name type="scientific">Mangrovicoccus algicola</name>
    <dbReference type="NCBI Taxonomy" id="2771008"/>
    <lineage>
        <taxon>Bacteria</taxon>
        <taxon>Pseudomonadati</taxon>
        <taxon>Pseudomonadota</taxon>
        <taxon>Alphaproteobacteria</taxon>
        <taxon>Rhodobacterales</taxon>
        <taxon>Paracoccaceae</taxon>
        <taxon>Mangrovicoccus</taxon>
    </lineage>
</organism>
<feature type="transmembrane region" description="Helical" evidence="7">
    <location>
        <begin position="218"/>
        <end position="239"/>
    </location>
</feature>
<dbReference type="InterPro" id="IPR004681">
    <property type="entry name" value="TRAP_DctM"/>
</dbReference>
<keyword evidence="2" id="KW-1003">Cell membrane</keyword>
<dbReference type="GO" id="GO:0005886">
    <property type="term" value="C:plasma membrane"/>
    <property type="evidence" value="ECO:0007669"/>
    <property type="project" value="UniProtKB-SubCell"/>
</dbReference>
<keyword evidence="6 7" id="KW-0472">Membrane</keyword>
<evidence type="ECO:0000256" key="1">
    <source>
        <dbReference type="ARBA" id="ARBA00004429"/>
    </source>
</evidence>
<comment type="caution">
    <text evidence="9">The sequence shown here is derived from an EMBL/GenBank/DDBJ whole genome shotgun (WGS) entry which is preliminary data.</text>
</comment>
<dbReference type="PIRSF" id="PIRSF006066">
    <property type="entry name" value="HI0050"/>
    <property type="match status" value="1"/>
</dbReference>
<keyword evidence="3 7" id="KW-0997">Cell inner membrane</keyword>
<keyword evidence="5 7" id="KW-1133">Transmembrane helix</keyword>
<feature type="transmembrane region" description="Helical" evidence="7">
    <location>
        <begin position="282"/>
        <end position="306"/>
    </location>
</feature>
<sequence length="432" mass="45151">MASAILLLFGSFAVLMVIGVPIAFSIGAATFLTFLLFMSFDQSLFIVAQQMASGLDSFTLLAIPFFILAGNIMNRGGIAMRLINFAQVLGGRLPGALAHCNVIANMMFGSISGSAVASAAAVGGVMAPLQKKEGYDPAYSAAVNIASCPTGLLIPPSSTFIVYSLITGGTSIAALFVAGYVPGILMGLGLMIVAGIIAKRRGYPVAPRPSLCQVWQAARDAILPLGLIVVIMGGIISGAFTATEASAAAVVYTLFLALVWYREIGIRDLPAIIMESAVTTSIVLLMIGASIAMSRVMAFGGIPYLISDTLLALSDNPLAILLLINIALLIVGTFMDMTPALLIFTPIFLPVVQELGMDPVHFGVMMTLNLCIGICTPPVGSALFVGCSVGNTSIASVIRPLLPFYAVLFGLLLLVTYVPEISLFLPRILGIY</sequence>
<protein>
    <recommendedName>
        <fullName evidence="7">TRAP transporter large permease protein</fullName>
    </recommendedName>
</protein>
<name>A0A8J6ZA39_9RHOB</name>
<evidence type="ECO:0000256" key="7">
    <source>
        <dbReference type="RuleBase" id="RU369079"/>
    </source>
</evidence>
<reference evidence="9" key="1">
    <citation type="submission" date="2020-09" db="EMBL/GenBank/DDBJ databases">
        <title>A novel bacterium of genus Mangrovicoccus, isolated from South China Sea.</title>
        <authorList>
            <person name="Huang H."/>
            <person name="Mo K."/>
            <person name="Hu Y."/>
        </authorList>
    </citation>
    <scope>NUCLEOTIDE SEQUENCE</scope>
    <source>
        <strain evidence="9">HB182678</strain>
    </source>
</reference>
<feature type="transmembrane region" description="Helical" evidence="7">
    <location>
        <begin position="60"/>
        <end position="83"/>
    </location>
</feature>
<feature type="transmembrane region" description="Helical" evidence="7">
    <location>
        <begin position="245"/>
        <end position="261"/>
    </location>
</feature>
<dbReference type="Proteomes" id="UP000609121">
    <property type="component" value="Unassembled WGS sequence"/>
</dbReference>
<comment type="caution">
    <text evidence="7">Lacks conserved residue(s) required for the propagation of feature annotation.</text>
</comment>
<evidence type="ECO:0000313" key="9">
    <source>
        <dbReference type="EMBL" id="MBE3638891.1"/>
    </source>
</evidence>
<proteinExistence type="inferred from homology"/>
<accession>A0A8J6ZA39</accession>
<evidence type="ECO:0000256" key="4">
    <source>
        <dbReference type="ARBA" id="ARBA00022692"/>
    </source>
</evidence>
<evidence type="ECO:0000256" key="2">
    <source>
        <dbReference type="ARBA" id="ARBA00022475"/>
    </source>
</evidence>
<feature type="transmembrane region" description="Helical" evidence="7">
    <location>
        <begin position="404"/>
        <end position="425"/>
    </location>
</feature>
<keyword evidence="4 7" id="KW-0812">Transmembrane</keyword>
<dbReference type="RefSeq" id="WP_193182981.1">
    <property type="nucleotide sequence ID" value="NZ_JACVXA010000034.1"/>
</dbReference>
<feature type="transmembrane region" description="Helical" evidence="7">
    <location>
        <begin position="318"/>
        <end position="348"/>
    </location>
</feature>
<evidence type="ECO:0000256" key="6">
    <source>
        <dbReference type="ARBA" id="ARBA00023136"/>
    </source>
</evidence>
<dbReference type="EMBL" id="JACVXA010000034">
    <property type="protein sequence ID" value="MBE3638891.1"/>
    <property type="molecule type" value="Genomic_DNA"/>
</dbReference>
<comment type="similarity">
    <text evidence="7">Belongs to the TRAP transporter large permease family.</text>
</comment>
<feature type="domain" description="TRAP C4-dicarboxylate transport system permease DctM subunit" evidence="8">
    <location>
        <begin position="9"/>
        <end position="421"/>
    </location>
</feature>
<evidence type="ECO:0000313" key="10">
    <source>
        <dbReference type="Proteomes" id="UP000609121"/>
    </source>
</evidence>
<dbReference type="NCBIfam" id="TIGR00786">
    <property type="entry name" value="dctM"/>
    <property type="match status" value="1"/>
</dbReference>
<dbReference type="AlphaFoldDB" id="A0A8J6ZA39"/>
<comment type="subunit">
    <text evidence="7">The complex comprises the extracytoplasmic solute receptor protein and the two transmembrane proteins.</text>
</comment>
<comment type="subcellular location">
    <subcellularLocation>
        <location evidence="1 7">Cell inner membrane</location>
        <topology evidence="1 7">Multi-pass membrane protein</topology>
    </subcellularLocation>
</comment>
<gene>
    <name evidence="9" type="ORF">ICN82_11825</name>
</gene>
<evidence type="ECO:0000259" key="8">
    <source>
        <dbReference type="Pfam" id="PF06808"/>
    </source>
</evidence>